<feature type="region of interest" description="Disordered" evidence="1">
    <location>
        <begin position="129"/>
        <end position="190"/>
    </location>
</feature>
<gene>
    <name evidence="2" type="ORF">K2173_006709</name>
</gene>
<reference evidence="2 3" key="1">
    <citation type="submission" date="2021-09" db="EMBL/GenBank/DDBJ databases">
        <title>Genomic insights and catalytic innovation underlie evolution of tropane alkaloids biosynthesis.</title>
        <authorList>
            <person name="Wang Y.-J."/>
            <person name="Tian T."/>
            <person name="Huang J.-P."/>
            <person name="Huang S.-X."/>
        </authorList>
    </citation>
    <scope>NUCLEOTIDE SEQUENCE [LARGE SCALE GENOMIC DNA]</scope>
    <source>
        <strain evidence="2">KIB-2018</strain>
        <tissue evidence="2">Leaf</tissue>
    </source>
</reference>
<proteinExistence type="predicted"/>
<accession>A0AAV8TD02</accession>
<comment type="caution">
    <text evidence="2">The sequence shown here is derived from an EMBL/GenBank/DDBJ whole genome shotgun (WGS) entry which is preliminary data.</text>
</comment>
<protein>
    <submittedName>
        <fullName evidence="2">Uncharacterized protein</fullName>
    </submittedName>
</protein>
<evidence type="ECO:0000313" key="2">
    <source>
        <dbReference type="EMBL" id="KAJ8764627.1"/>
    </source>
</evidence>
<evidence type="ECO:0000256" key="1">
    <source>
        <dbReference type="SAM" id="MobiDB-lite"/>
    </source>
</evidence>
<organism evidence="2 3">
    <name type="scientific">Erythroxylum novogranatense</name>
    <dbReference type="NCBI Taxonomy" id="1862640"/>
    <lineage>
        <taxon>Eukaryota</taxon>
        <taxon>Viridiplantae</taxon>
        <taxon>Streptophyta</taxon>
        <taxon>Embryophyta</taxon>
        <taxon>Tracheophyta</taxon>
        <taxon>Spermatophyta</taxon>
        <taxon>Magnoliopsida</taxon>
        <taxon>eudicotyledons</taxon>
        <taxon>Gunneridae</taxon>
        <taxon>Pentapetalae</taxon>
        <taxon>rosids</taxon>
        <taxon>fabids</taxon>
        <taxon>Malpighiales</taxon>
        <taxon>Erythroxylaceae</taxon>
        <taxon>Erythroxylum</taxon>
    </lineage>
</organism>
<evidence type="ECO:0000313" key="3">
    <source>
        <dbReference type="Proteomes" id="UP001159364"/>
    </source>
</evidence>
<dbReference type="AlphaFoldDB" id="A0AAV8TD02"/>
<keyword evidence="3" id="KW-1185">Reference proteome</keyword>
<feature type="compositionally biased region" description="Low complexity" evidence="1">
    <location>
        <begin position="27"/>
        <end position="61"/>
    </location>
</feature>
<name>A0AAV8TD02_9ROSI</name>
<feature type="compositionally biased region" description="Low complexity" evidence="1">
    <location>
        <begin position="181"/>
        <end position="190"/>
    </location>
</feature>
<sequence length="190" mass="21005">MARTNKYTSINFNHIYEKNLGNSSTLNPPKSQPSSSSSSSSSFYSSVSPSSYQNNPYNKNNIASVKGHGRMLPHRPLLPKSHRPNLTHRPLLPKISSTQSQKEPVETTAVVSPKPDKFLPHILDPVFRERGKTSPEVLQQPQGSGSKGRHEENGRPKSGGGYERMRRTGDSYLGFIHRPRSSGNRPNSSG</sequence>
<feature type="region of interest" description="Disordered" evidence="1">
    <location>
        <begin position="19"/>
        <end position="117"/>
    </location>
</feature>
<dbReference type="EMBL" id="JAIWQS010000005">
    <property type="protein sequence ID" value="KAJ8764627.1"/>
    <property type="molecule type" value="Genomic_DNA"/>
</dbReference>
<dbReference type="Proteomes" id="UP001159364">
    <property type="component" value="Linkage Group LG05"/>
</dbReference>